<dbReference type="EMBL" id="AUSW01000015">
    <property type="protein sequence ID" value="ERL56098.1"/>
    <property type="molecule type" value="Genomic_DNA"/>
</dbReference>
<organism evidence="1 2">
    <name type="scientific">Psychrobacter aquaticus CMS 56</name>
    <dbReference type="NCBI Taxonomy" id="1354303"/>
    <lineage>
        <taxon>Bacteria</taxon>
        <taxon>Pseudomonadati</taxon>
        <taxon>Pseudomonadota</taxon>
        <taxon>Gammaproteobacteria</taxon>
        <taxon>Moraxellales</taxon>
        <taxon>Moraxellaceae</taxon>
        <taxon>Psychrobacter</taxon>
    </lineage>
</organism>
<protein>
    <submittedName>
        <fullName evidence="1">Uncharacterized protein</fullName>
    </submittedName>
</protein>
<dbReference type="AlphaFoldDB" id="U4TCB3"/>
<comment type="caution">
    <text evidence="1">The sequence shown here is derived from an EMBL/GenBank/DDBJ whole genome shotgun (WGS) entry which is preliminary data.</text>
</comment>
<evidence type="ECO:0000313" key="1">
    <source>
        <dbReference type="EMBL" id="ERL56098.1"/>
    </source>
</evidence>
<sequence>MRHYKAKTVALGEELSADISVLNESLRSYKLTIMADD</sequence>
<gene>
    <name evidence="1" type="ORF">M917_0776</name>
</gene>
<accession>U4TCB3</accession>
<reference evidence="1 2" key="1">
    <citation type="journal article" date="2013" name="Genome Announc.">
        <title>Draft Genome Sequence of Psychrobacter aquaticus Strain CMS 56T, Isolated from a Cyanobacterial Mat Sample Collected from Water Bodies in the McMurdo Dry Valley Region of Antarctica.</title>
        <authorList>
            <person name="Reddy G.S."/>
            <person name="Ara S."/>
            <person name="Singh A."/>
            <person name="Kumar Pinnaka A."/>
            <person name="Shivaji S."/>
        </authorList>
    </citation>
    <scope>NUCLEOTIDE SEQUENCE [LARGE SCALE GENOMIC DNA]</scope>
    <source>
        <strain evidence="1 2">CMS 56</strain>
    </source>
</reference>
<dbReference type="Proteomes" id="UP000016761">
    <property type="component" value="Unassembled WGS sequence"/>
</dbReference>
<dbReference type="PATRIC" id="fig|1354303.4.peg.763"/>
<evidence type="ECO:0000313" key="2">
    <source>
        <dbReference type="Proteomes" id="UP000016761"/>
    </source>
</evidence>
<keyword evidence="2" id="KW-1185">Reference proteome</keyword>
<proteinExistence type="predicted"/>
<name>U4TCB3_9GAMM</name>